<evidence type="ECO:0000313" key="1">
    <source>
        <dbReference type="EMBL" id="EPR73931.1"/>
    </source>
</evidence>
<comment type="caution">
    <text evidence="1">The sequence shown here is derived from an EMBL/GenBank/DDBJ whole genome shotgun (WGS) entry which is preliminary data.</text>
</comment>
<proteinExistence type="predicted"/>
<sequence>MAFELMRLVLKNLLYNSLTGMTSCTTEKSMAEAFDMSIALIKL</sequence>
<dbReference type="PROSITE" id="PS51257">
    <property type="entry name" value="PROKAR_LIPOPROTEIN"/>
    <property type="match status" value="1"/>
</dbReference>
<dbReference type="EMBL" id="ATMR01000077">
    <property type="protein sequence ID" value="EPR73931.1"/>
    <property type="molecule type" value="Genomic_DNA"/>
</dbReference>
<protein>
    <submittedName>
        <fullName evidence="1">Uncharacterized protein</fullName>
    </submittedName>
</protein>
<evidence type="ECO:0000313" key="2">
    <source>
        <dbReference type="Proteomes" id="UP000014962"/>
    </source>
</evidence>
<dbReference type="STRING" id="641526.ADIWIN_1101"/>
<organism evidence="1 2">
    <name type="scientific">Winogradskyella psychrotolerans RS-3</name>
    <dbReference type="NCBI Taxonomy" id="641526"/>
    <lineage>
        <taxon>Bacteria</taxon>
        <taxon>Pseudomonadati</taxon>
        <taxon>Bacteroidota</taxon>
        <taxon>Flavobacteriia</taxon>
        <taxon>Flavobacteriales</taxon>
        <taxon>Flavobacteriaceae</taxon>
        <taxon>Winogradskyella</taxon>
    </lineage>
</organism>
<reference evidence="1 2" key="1">
    <citation type="journal article" date="2013" name="Genome Announc.">
        <title>Draft Genome Sequence of Winogradskyella psychrotolerans RS-3T, Isolated from the Marine Transect of Kongsfjorden, Ny-Alesund, Svalbard, Arctic Ocean.</title>
        <authorList>
            <person name="Kumar Pinnaka A."/>
            <person name="Ara S."/>
            <person name="Singh A."/>
            <person name="Shivaji S."/>
        </authorList>
    </citation>
    <scope>NUCLEOTIDE SEQUENCE [LARGE SCALE GENOMIC DNA]</scope>
    <source>
        <strain evidence="1 2">RS-3</strain>
    </source>
</reference>
<keyword evidence="2" id="KW-1185">Reference proteome</keyword>
<gene>
    <name evidence="1" type="ORF">ADIWIN_1101</name>
</gene>
<dbReference type="Proteomes" id="UP000014962">
    <property type="component" value="Unassembled WGS sequence"/>
</dbReference>
<name>S7VV25_9FLAO</name>
<accession>S7VV25</accession>
<dbReference type="AlphaFoldDB" id="S7VV25"/>